<dbReference type="GeneID" id="107964633"/>
<evidence type="ECO:0000313" key="2">
    <source>
        <dbReference type="EnsemblMetazoa" id="XP_026297195"/>
    </source>
</evidence>
<dbReference type="EnsemblMetazoa" id="XM_026441410">
    <property type="protein sequence ID" value="XP_026297195"/>
    <property type="gene ID" value="LOC107964633"/>
</dbReference>
<feature type="coiled-coil region" evidence="1">
    <location>
        <begin position="236"/>
        <end position="394"/>
    </location>
</feature>
<feature type="coiled-coil region" evidence="1">
    <location>
        <begin position="427"/>
        <end position="516"/>
    </location>
</feature>
<protein>
    <submittedName>
        <fullName evidence="4">Major antigen-like</fullName>
    </submittedName>
</protein>
<evidence type="ECO:0000313" key="3">
    <source>
        <dbReference type="Proteomes" id="UP000005203"/>
    </source>
</evidence>
<gene>
    <name evidence="4" type="primary">LOC107964633</name>
</gene>
<keyword evidence="1" id="KW-0175">Coiled coil</keyword>
<dbReference type="RefSeq" id="XP_026297195.1">
    <property type="nucleotide sequence ID" value="XM_026441410.1"/>
</dbReference>
<dbReference type="KEGG" id="ame:107964633"/>
<accession>A0A8B8GZL5</accession>
<dbReference type="OrthoDB" id="10255522at2759"/>
<name>A0A7M7L3U4_APIME</name>
<proteinExistence type="predicted"/>
<reference evidence="4" key="2">
    <citation type="submission" date="2025-04" db="UniProtKB">
        <authorList>
            <consortium name="RefSeq"/>
        </authorList>
    </citation>
    <scope>IDENTIFICATION</scope>
    <source>
        <strain evidence="4">DH4</strain>
        <tissue evidence="4">Whole body</tissue>
    </source>
</reference>
<dbReference type="AlphaFoldDB" id="A0A7M7L3U4"/>
<evidence type="ECO:0000313" key="4">
    <source>
        <dbReference type="RefSeq" id="XP_026297195.1"/>
    </source>
</evidence>
<organism evidence="2">
    <name type="scientific">Apis mellifera</name>
    <name type="common">Honeybee</name>
    <dbReference type="NCBI Taxonomy" id="7460"/>
    <lineage>
        <taxon>Eukaryota</taxon>
        <taxon>Metazoa</taxon>
        <taxon>Ecdysozoa</taxon>
        <taxon>Arthropoda</taxon>
        <taxon>Hexapoda</taxon>
        <taxon>Insecta</taxon>
        <taxon>Pterygota</taxon>
        <taxon>Neoptera</taxon>
        <taxon>Endopterygota</taxon>
        <taxon>Hymenoptera</taxon>
        <taxon>Apocrita</taxon>
        <taxon>Aculeata</taxon>
        <taxon>Apoidea</taxon>
        <taxon>Anthophila</taxon>
        <taxon>Apidae</taxon>
        <taxon>Apis</taxon>
    </lineage>
</organism>
<evidence type="ECO:0000256" key="1">
    <source>
        <dbReference type="SAM" id="Coils"/>
    </source>
</evidence>
<dbReference type="Proteomes" id="UP000005203">
    <property type="component" value="Linkage group LG6"/>
</dbReference>
<keyword evidence="3" id="KW-1185">Reference proteome</keyword>
<reference evidence="2" key="1">
    <citation type="submission" date="2021-01" db="UniProtKB">
        <authorList>
            <consortium name="EnsemblMetazoa"/>
        </authorList>
    </citation>
    <scope>IDENTIFICATION</scope>
    <source>
        <strain evidence="2">DH4</strain>
    </source>
</reference>
<sequence length="941" mass="112616">KSVLSNSYILVKDNIVLFDVRQNENNSSELELDTISPNNSFNNTNLLNETINNFDSHEFQKEYHNYMIKLSRNDNIDKIEKEIIKYFTHFIIKLRSLTQKLQIYVEIERPVMIKQTYYFYEILKDTQSAINRSQDIISKKQVISDLYNQHKEEQIKYNSYIKELPSDLLHIQNKINEFIEEILYQLLNEILYTEKKNICDEKINRAIETYLKSCINKISTILQGAGDRHIQIIERIGEQQKELRRKDVEIAQLKKEMAQQRGEGDCLKEEKFENNIKEELSKMTIDLNKKDDLILKLEGQLEIFKNELSIYDKDCNTLKKENKNLENIKNRLSKECQQSKKQLIMKNKQIKNLSQKVHEFLETKNLNTVLENKIKEIEKKLIDLQFENNELKKNNIQNNMIISTKDKTIISLKSNIDKTDNILSQKVAEYENAMEGKHCEILKLENENKLLNEKVKDMEHKLIEMNLTIISLTEQNDKINIIYTMQENLTKLDKNEKKLKIELNNLRSQLISDQNNNKKLDISLDAFLRENEILKKDVEYWKNEISELSIRLRNEMIEENLKNKLYALSNKIYERLLNLKKLPNLEESSNIKNLQDKYIIQQDRKIELTIDNTNEDFKQKYNDQKREIKENEIEEIDIQLLNNVNIKDELLKNNYITFERFDSLQDNNVNTKYKEKNITNEYNVNQNKIENKDFEIKHPKEVIKHLVQENDDLRTILKSQMEEYQDKLILMKKNYDSSLNALCERHKANIEILQKQFEDDIKNEKVFDSENWLLSLNMKELSELHERINIIINNTTNIIHMENVNQCLSDNVQEQFYTKLNEPEKKFQILSMNEEESMYNKMMSSIVKEKTSHLQNQWQFKSFNDTQKYPTLQTQDYKFNLEHNFGYFNGEEKSLELENKYEKEKQMEKDSTFDKQRWSFINQCSAYHKLSNIHEYIKTTD</sequence>
<accession>A0A7M7L3U4</accession>